<reference evidence="1" key="1">
    <citation type="submission" date="2013-04" db="EMBL/GenBank/DDBJ databases">
        <title>Comparative Genomics of Relapsing Fever Spirochetes.</title>
        <authorList>
            <person name="Schwan T.G."/>
            <person name="Raffel S.J."/>
            <person name="Porcella S.F."/>
            <person name="Martens C.A."/>
            <person name="Bruno D.P."/>
            <person name="Ricklefs S.M."/>
            <person name="Barbian K.B."/>
        </authorList>
    </citation>
    <scope>NUCLEOTIDE SEQUENCE</scope>
    <source>
        <strain evidence="1">Co53</strain>
        <plasmid evidence="1">unnamed</plasmid>
    </source>
</reference>
<geneLocation type="plasmid" evidence="1">
    <name>unnamed</name>
</geneLocation>
<organism evidence="1">
    <name type="scientific">Borrelia coriaceae ATCC 43381</name>
    <dbReference type="NCBI Taxonomy" id="1408429"/>
    <lineage>
        <taxon>Bacteria</taxon>
        <taxon>Pseudomonadati</taxon>
        <taxon>Spirochaetota</taxon>
        <taxon>Spirochaetia</taxon>
        <taxon>Spirochaetales</taxon>
        <taxon>Borreliaceae</taxon>
        <taxon>Borrelia</taxon>
    </lineage>
</organism>
<evidence type="ECO:0000313" key="1">
    <source>
        <dbReference type="EMBL" id="AHH11427.1"/>
    </source>
</evidence>
<keyword evidence="1" id="KW-0614">Plasmid</keyword>
<accession>W5SX38</accession>
<sequence>MRLEYFLLKRLKRLYKKMKEAFERIVIDMKKGSNPTAVTVDAIVSKLLNENLIM</sequence>
<protein>
    <submittedName>
        <fullName evidence="1">Uncharacterized protein</fullName>
    </submittedName>
</protein>
<dbReference type="AlphaFoldDB" id="W5SX38"/>
<name>W5SX38_9SPIR</name>
<dbReference type="HOGENOM" id="CLU_3040953_0_0_12"/>
<gene>
    <name evidence="1" type="ORF">BCO_0900083</name>
</gene>
<dbReference type="EMBL" id="CP005753">
    <property type="protein sequence ID" value="AHH11427.1"/>
    <property type="molecule type" value="Genomic_DNA"/>
</dbReference>
<proteinExistence type="predicted"/>